<dbReference type="EMBL" id="FOWZ01000003">
    <property type="protein sequence ID" value="SFP22182.1"/>
    <property type="molecule type" value="Genomic_DNA"/>
</dbReference>
<feature type="chain" id="PRO_5011756853" evidence="2">
    <location>
        <begin position="27"/>
        <end position="107"/>
    </location>
</feature>
<feature type="region of interest" description="Disordered" evidence="1">
    <location>
        <begin position="85"/>
        <end position="107"/>
    </location>
</feature>
<name>A0A1I5NKD2_9SPHN</name>
<dbReference type="OrthoDB" id="7429159at2"/>
<organism evidence="3 4">
    <name type="scientific">Qipengyuania nanhaisediminis</name>
    <dbReference type="NCBI Taxonomy" id="604088"/>
    <lineage>
        <taxon>Bacteria</taxon>
        <taxon>Pseudomonadati</taxon>
        <taxon>Pseudomonadota</taxon>
        <taxon>Alphaproteobacteria</taxon>
        <taxon>Sphingomonadales</taxon>
        <taxon>Erythrobacteraceae</taxon>
        <taxon>Qipengyuania</taxon>
    </lineage>
</organism>
<protein>
    <submittedName>
        <fullName evidence="3">Uncharacterized protein</fullName>
    </submittedName>
</protein>
<gene>
    <name evidence="3" type="ORF">SAMN04488060_1917</name>
</gene>
<dbReference type="AlphaFoldDB" id="A0A1I5NKD2"/>
<dbReference type="RefSeq" id="WP_090480663.1">
    <property type="nucleotide sequence ID" value="NZ_FOWZ01000003.1"/>
</dbReference>
<keyword evidence="4" id="KW-1185">Reference proteome</keyword>
<evidence type="ECO:0000256" key="1">
    <source>
        <dbReference type="SAM" id="MobiDB-lite"/>
    </source>
</evidence>
<evidence type="ECO:0000256" key="2">
    <source>
        <dbReference type="SAM" id="SignalP"/>
    </source>
</evidence>
<feature type="region of interest" description="Disordered" evidence="1">
    <location>
        <begin position="30"/>
        <end position="54"/>
    </location>
</feature>
<accession>A0A1I5NKD2</accession>
<reference evidence="4" key="1">
    <citation type="submission" date="2016-10" db="EMBL/GenBank/DDBJ databases">
        <authorList>
            <person name="Varghese N."/>
            <person name="Submissions S."/>
        </authorList>
    </citation>
    <scope>NUCLEOTIDE SEQUENCE [LARGE SCALE GENOMIC DNA]</scope>
    <source>
        <strain evidence="4">CGMCC 1.7715</strain>
    </source>
</reference>
<dbReference type="Proteomes" id="UP000199331">
    <property type="component" value="Unassembled WGS sequence"/>
</dbReference>
<sequence>MRTPTTFTLSAILGLGALGLASTAYADTPPAAVAQPSAAQSTAKTDSETGASDTEEVVCRRIKVTGSRVRKKRICMTVAQWEDHGRMSRDGATKMQEAGLVNSQRGG</sequence>
<evidence type="ECO:0000313" key="4">
    <source>
        <dbReference type="Proteomes" id="UP000199331"/>
    </source>
</evidence>
<dbReference type="STRING" id="604088.SAMN04488060_1917"/>
<proteinExistence type="predicted"/>
<feature type="signal peptide" evidence="2">
    <location>
        <begin position="1"/>
        <end position="26"/>
    </location>
</feature>
<evidence type="ECO:0000313" key="3">
    <source>
        <dbReference type="EMBL" id="SFP22182.1"/>
    </source>
</evidence>
<keyword evidence="2" id="KW-0732">Signal</keyword>
<feature type="compositionally biased region" description="Low complexity" evidence="1">
    <location>
        <begin position="30"/>
        <end position="43"/>
    </location>
</feature>